<dbReference type="STRING" id="54.SAMN02745121_02530"/>
<proteinExistence type="predicted"/>
<dbReference type="Proteomes" id="UP000199400">
    <property type="component" value="Unassembled WGS sequence"/>
</dbReference>
<evidence type="ECO:0000313" key="3">
    <source>
        <dbReference type="Proteomes" id="UP000199400"/>
    </source>
</evidence>
<keyword evidence="3" id="KW-1185">Reference proteome</keyword>
<accession>A0A1I1WUB9</accession>
<dbReference type="SUPFAM" id="SSF49879">
    <property type="entry name" value="SMAD/FHA domain"/>
    <property type="match status" value="1"/>
</dbReference>
<dbReference type="InterPro" id="IPR008984">
    <property type="entry name" value="SMAD_FHA_dom_sf"/>
</dbReference>
<sequence length="313" mass="34910">MSAEIHVLKFLTGKYKGEEFPLDPDKDHYIVGRSSDSDLVLADDAVSRKHARFFAERQRVWVRDLGSRNGVHVNGNPIQRHCLRAGDRISIGGSLMSVVVARPSQVGAAPRAGEKKRRAPTTVDFSNRSMTGSIEEIPLVDVLQWLAASRKTGTLNVRNLDTVQTGRVYLREGYAFSATIDKSAAALLPEKALMRMLAWKRGTFALENAAPEQAPAQEIKSAIEHILMESARQQDEILHLAEKTPVPTYGAEVSLVQPSPVRWHTLPPEQLDVVQDLAEGRTWSFILDSYPQDDLALTKLIVELRKKRVVEYP</sequence>
<name>A0A1I1WUB9_9BACT</name>
<organism evidence="2 3">
    <name type="scientific">Nannocystis exedens</name>
    <dbReference type="NCBI Taxonomy" id="54"/>
    <lineage>
        <taxon>Bacteria</taxon>
        <taxon>Pseudomonadati</taxon>
        <taxon>Myxococcota</taxon>
        <taxon>Polyangia</taxon>
        <taxon>Nannocystales</taxon>
        <taxon>Nannocystaceae</taxon>
        <taxon>Nannocystis</taxon>
    </lineage>
</organism>
<dbReference type="InterPro" id="IPR000253">
    <property type="entry name" value="FHA_dom"/>
</dbReference>
<evidence type="ECO:0000259" key="1">
    <source>
        <dbReference type="PROSITE" id="PS50006"/>
    </source>
</evidence>
<dbReference type="PANTHER" id="PTHR36304:SF4">
    <property type="entry name" value="DUF4388 DOMAIN-CONTAINING PROTEIN"/>
    <property type="match status" value="1"/>
</dbReference>
<dbReference type="CDD" id="cd00060">
    <property type="entry name" value="FHA"/>
    <property type="match status" value="1"/>
</dbReference>
<dbReference type="RefSeq" id="WP_170135857.1">
    <property type="nucleotide sequence ID" value="NZ_FOMX01000007.1"/>
</dbReference>
<dbReference type="EMBL" id="FOMX01000007">
    <property type="protein sequence ID" value="SFD98611.1"/>
    <property type="molecule type" value="Genomic_DNA"/>
</dbReference>
<dbReference type="Pfam" id="PF14332">
    <property type="entry name" value="DUF4388"/>
    <property type="match status" value="1"/>
</dbReference>
<dbReference type="Pfam" id="PF00498">
    <property type="entry name" value="FHA"/>
    <property type="match status" value="1"/>
</dbReference>
<evidence type="ECO:0000313" key="2">
    <source>
        <dbReference type="EMBL" id="SFD98611.1"/>
    </source>
</evidence>
<dbReference type="PROSITE" id="PS50006">
    <property type="entry name" value="FHA_DOMAIN"/>
    <property type="match status" value="1"/>
</dbReference>
<dbReference type="SMART" id="SM00240">
    <property type="entry name" value="FHA"/>
    <property type="match status" value="1"/>
</dbReference>
<dbReference type="Gene3D" id="2.60.200.20">
    <property type="match status" value="1"/>
</dbReference>
<protein>
    <submittedName>
        <fullName evidence="2">FHA domain-containing protein</fullName>
    </submittedName>
</protein>
<reference evidence="3" key="1">
    <citation type="submission" date="2016-10" db="EMBL/GenBank/DDBJ databases">
        <authorList>
            <person name="Varghese N."/>
            <person name="Submissions S."/>
        </authorList>
    </citation>
    <scope>NUCLEOTIDE SEQUENCE [LARGE SCALE GENOMIC DNA]</scope>
    <source>
        <strain evidence="3">ATCC 25963</strain>
    </source>
</reference>
<gene>
    <name evidence="2" type="ORF">SAMN02745121_02530</name>
</gene>
<feature type="domain" description="FHA" evidence="1">
    <location>
        <begin position="29"/>
        <end position="78"/>
    </location>
</feature>
<dbReference type="PANTHER" id="PTHR36304">
    <property type="entry name" value="DOMAIN GTPASE-ACTIVATING PROTEIN, PUTATIVE-RELATED-RELATED"/>
    <property type="match status" value="1"/>
</dbReference>
<dbReference type="InterPro" id="IPR025497">
    <property type="entry name" value="PatA-like_N"/>
</dbReference>
<dbReference type="AlphaFoldDB" id="A0A1I1WUB9"/>